<evidence type="ECO:0000256" key="1">
    <source>
        <dbReference type="ARBA" id="ARBA00004323"/>
    </source>
</evidence>
<dbReference type="GO" id="GO:0000139">
    <property type="term" value="C:Golgi membrane"/>
    <property type="evidence" value="ECO:0007669"/>
    <property type="project" value="UniProtKB-SubCell"/>
</dbReference>
<keyword evidence="5" id="KW-0812">Transmembrane</keyword>
<reference evidence="13" key="3">
    <citation type="submission" date="2015-06" db="UniProtKB">
        <authorList>
            <consortium name="EnsemblMetazoa"/>
        </authorList>
    </citation>
    <scope>IDENTIFICATION</scope>
</reference>
<dbReference type="Pfam" id="PF01762">
    <property type="entry name" value="Galactosyl_T"/>
    <property type="match status" value="1"/>
</dbReference>
<keyword evidence="10" id="KW-0325">Glycoprotein</keyword>
<dbReference type="EnsemblMetazoa" id="CapteT133879">
    <property type="protein sequence ID" value="CapteP133879"/>
    <property type="gene ID" value="CapteG133879"/>
</dbReference>
<dbReference type="EMBL" id="KB306459">
    <property type="protein sequence ID" value="ELT99866.1"/>
    <property type="molecule type" value="Genomic_DNA"/>
</dbReference>
<dbReference type="Proteomes" id="UP000014760">
    <property type="component" value="Unassembled WGS sequence"/>
</dbReference>
<dbReference type="HOGENOM" id="CLU_036849_2_3_1"/>
<dbReference type="PANTHER" id="PTHR11214">
    <property type="entry name" value="BETA-1,3-N-ACETYLGLUCOSAMINYLTRANSFERASE"/>
    <property type="match status" value="1"/>
</dbReference>
<dbReference type="AlphaFoldDB" id="R7U877"/>
<keyword evidence="7" id="KW-1133">Transmembrane helix</keyword>
<dbReference type="GO" id="GO:0006493">
    <property type="term" value="P:protein O-linked glycosylation"/>
    <property type="evidence" value="ECO:0007669"/>
    <property type="project" value="TreeGrafter"/>
</dbReference>
<evidence type="ECO:0000256" key="4">
    <source>
        <dbReference type="ARBA" id="ARBA00022679"/>
    </source>
</evidence>
<reference evidence="14" key="1">
    <citation type="submission" date="2012-12" db="EMBL/GenBank/DDBJ databases">
        <authorList>
            <person name="Hellsten U."/>
            <person name="Grimwood J."/>
            <person name="Chapman J.A."/>
            <person name="Shapiro H."/>
            <person name="Aerts A."/>
            <person name="Otillar R.P."/>
            <person name="Terry A.Y."/>
            <person name="Boore J.L."/>
            <person name="Simakov O."/>
            <person name="Marletaz F."/>
            <person name="Cho S.-J."/>
            <person name="Edsinger-Gonzales E."/>
            <person name="Havlak P."/>
            <person name="Kuo D.-H."/>
            <person name="Larsson T."/>
            <person name="Lv J."/>
            <person name="Arendt D."/>
            <person name="Savage R."/>
            <person name="Osoegawa K."/>
            <person name="de Jong P."/>
            <person name="Lindberg D.R."/>
            <person name="Seaver E.C."/>
            <person name="Weisblat D.A."/>
            <person name="Putnam N.H."/>
            <person name="Grigoriev I.V."/>
            <person name="Rokhsar D.S."/>
        </authorList>
    </citation>
    <scope>NUCLEOTIDE SEQUENCE</scope>
    <source>
        <strain evidence="14">I ESC-2004</strain>
    </source>
</reference>
<protein>
    <recommendedName>
        <fullName evidence="11">Hexosyltransferase</fullName>
        <ecNumber evidence="11">2.4.1.-</ecNumber>
    </recommendedName>
</protein>
<dbReference type="EMBL" id="AMQN01001905">
    <property type="status" value="NOT_ANNOTATED_CDS"/>
    <property type="molecule type" value="Genomic_DNA"/>
</dbReference>
<evidence type="ECO:0000313" key="14">
    <source>
        <dbReference type="Proteomes" id="UP000014760"/>
    </source>
</evidence>
<evidence type="ECO:0000256" key="9">
    <source>
        <dbReference type="ARBA" id="ARBA00023136"/>
    </source>
</evidence>
<evidence type="ECO:0000256" key="7">
    <source>
        <dbReference type="ARBA" id="ARBA00022989"/>
    </source>
</evidence>
<name>R7U877_CAPTE</name>
<dbReference type="OrthoDB" id="5512589at2759"/>
<keyword evidence="9" id="KW-0472">Membrane</keyword>
<dbReference type="FunFam" id="3.90.550.50:FF:000001">
    <property type="entry name" value="Hexosyltransferase"/>
    <property type="match status" value="1"/>
</dbReference>
<comment type="subcellular location">
    <subcellularLocation>
        <location evidence="1 11">Golgi apparatus membrane</location>
        <topology evidence="1 11">Single-pass type II membrane protein</topology>
    </subcellularLocation>
</comment>
<dbReference type="Gene3D" id="3.90.550.50">
    <property type="match status" value="1"/>
</dbReference>
<evidence type="ECO:0000256" key="3">
    <source>
        <dbReference type="ARBA" id="ARBA00022676"/>
    </source>
</evidence>
<evidence type="ECO:0000313" key="13">
    <source>
        <dbReference type="EnsemblMetazoa" id="CapteP133879"/>
    </source>
</evidence>
<comment type="similarity">
    <text evidence="2 11">Belongs to the glycosyltransferase 31 family.</text>
</comment>
<gene>
    <name evidence="12" type="ORF">CAPTEDRAFT_133879</name>
</gene>
<dbReference type="FunCoup" id="R7U877">
    <property type="interactions" value="37"/>
</dbReference>
<evidence type="ECO:0000256" key="6">
    <source>
        <dbReference type="ARBA" id="ARBA00022968"/>
    </source>
</evidence>
<organism evidence="12">
    <name type="scientific">Capitella teleta</name>
    <name type="common">Polychaete worm</name>
    <dbReference type="NCBI Taxonomy" id="283909"/>
    <lineage>
        <taxon>Eukaryota</taxon>
        <taxon>Metazoa</taxon>
        <taxon>Spiralia</taxon>
        <taxon>Lophotrochozoa</taxon>
        <taxon>Annelida</taxon>
        <taxon>Polychaeta</taxon>
        <taxon>Sedentaria</taxon>
        <taxon>Scolecida</taxon>
        <taxon>Capitellidae</taxon>
        <taxon>Capitella</taxon>
    </lineage>
</organism>
<keyword evidence="4" id="KW-0808">Transferase</keyword>
<sequence length="307" mass="35011">MHSLKKFIPQWKRALVAVLLSVNLVLALFSFPVITGAPSRHTRAATLETGLNSCGESTSILIGVCSSFRNIALRESIRETWGRQARNYTSKVVFFIGKPNPAEKLFRVLVEKEKRIHADIIEGDYIDHYANLSMKTLALLDWARGECSTVKYIMKTDDDLFVNFPLLLNELSKFENPTRLLIGYKIEQARPISDRFSKWFTPTSLYGKPQYPDYLSGSAYVVTNDLVPELCEISKLNKIFWLEDVYITGILAAKVNATLVHHKLFGFHKRKRDLCLDFITYHQITSDEMSKLWKNGHSTSCHSIDAS</sequence>
<dbReference type="EC" id="2.4.1.-" evidence="11"/>
<evidence type="ECO:0000256" key="11">
    <source>
        <dbReference type="RuleBase" id="RU363063"/>
    </source>
</evidence>
<keyword evidence="6" id="KW-0735">Signal-anchor</keyword>
<evidence type="ECO:0000256" key="5">
    <source>
        <dbReference type="ARBA" id="ARBA00022692"/>
    </source>
</evidence>
<accession>R7U877</accession>
<evidence type="ECO:0000313" key="12">
    <source>
        <dbReference type="EMBL" id="ELT99866.1"/>
    </source>
</evidence>
<proteinExistence type="inferred from homology"/>
<dbReference type="STRING" id="283909.R7U877"/>
<dbReference type="GO" id="GO:0016758">
    <property type="term" value="F:hexosyltransferase activity"/>
    <property type="evidence" value="ECO:0007669"/>
    <property type="project" value="InterPro"/>
</dbReference>
<evidence type="ECO:0000256" key="8">
    <source>
        <dbReference type="ARBA" id="ARBA00023034"/>
    </source>
</evidence>
<dbReference type="InterPro" id="IPR002659">
    <property type="entry name" value="Glyco_trans_31"/>
</dbReference>
<keyword evidence="8 11" id="KW-0333">Golgi apparatus</keyword>
<keyword evidence="3 11" id="KW-0328">Glycosyltransferase</keyword>
<keyword evidence="14" id="KW-1185">Reference proteome</keyword>
<evidence type="ECO:0000256" key="2">
    <source>
        <dbReference type="ARBA" id="ARBA00008661"/>
    </source>
</evidence>
<reference evidence="12 14" key="2">
    <citation type="journal article" date="2013" name="Nature">
        <title>Insights into bilaterian evolution from three spiralian genomes.</title>
        <authorList>
            <person name="Simakov O."/>
            <person name="Marletaz F."/>
            <person name="Cho S.J."/>
            <person name="Edsinger-Gonzales E."/>
            <person name="Havlak P."/>
            <person name="Hellsten U."/>
            <person name="Kuo D.H."/>
            <person name="Larsson T."/>
            <person name="Lv J."/>
            <person name="Arendt D."/>
            <person name="Savage R."/>
            <person name="Osoegawa K."/>
            <person name="de Jong P."/>
            <person name="Grimwood J."/>
            <person name="Chapman J.A."/>
            <person name="Shapiro H."/>
            <person name="Aerts A."/>
            <person name="Otillar R.P."/>
            <person name="Terry A.Y."/>
            <person name="Boore J.L."/>
            <person name="Grigoriev I.V."/>
            <person name="Lindberg D.R."/>
            <person name="Seaver E.C."/>
            <person name="Weisblat D.A."/>
            <person name="Putnam N.H."/>
            <person name="Rokhsar D.S."/>
        </authorList>
    </citation>
    <scope>NUCLEOTIDE SEQUENCE</scope>
    <source>
        <strain evidence="12 14">I ESC-2004</strain>
    </source>
</reference>
<dbReference type="PANTHER" id="PTHR11214:SF314">
    <property type="entry name" value="HEXOSYLTRANSFERASE"/>
    <property type="match status" value="1"/>
</dbReference>
<evidence type="ECO:0000256" key="10">
    <source>
        <dbReference type="ARBA" id="ARBA00023180"/>
    </source>
</evidence>
<dbReference type="OMA" id="FFYMEDI"/>